<dbReference type="Pfam" id="PF13098">
    <property type="entry name" value="Thioredoxin_2"/>
    <property type="match status" value="1"/>
</dbReference>
<dbReference type="InterPro" id="IPR009094">
    <property type="entry name" value="DiS-bond_isomerase_DsbC/G_N_sf"/>
</dbReference>
<dbReference type="Pfam" id="PF10411">
    <property type="entry name" value="DsbC_N"/>
    <property type="match status" value="1"/>
</dbReference>
<dbReference type="Proteomes" id="UP001193680">
    <property type="component" value="Unassembled WGS sequence"/>
</dbReference>
<keyword evidence="11" id="KW-1185">Reference proteome</keyword>
<evidence type="ECO:0000256" key="2">
    <source>
        <dbReference type="ARBA" id="ARBA00009813"/>
    </source>
</evidence>
<keyword evidence="6 7" id="KW-0676">Redox-active center</keyword>
<sequence>MKNLIKALVVGLAVSSPAFAEQAPAAPQAQTATKASAGEYSNIPEAVMQQLKQMLNDTKGLVVKPTPIDGVYEVQAGLTIVYMSADGKYMFNGGLIDLQSRENVTEQTQNELRKLAMAAIPESSMIIYPAKGLKKGEKGRFLTVFTDVDCPYCVKFHHQVPALNKAGVTVRYLSYPRAGIGSSAYLKAVSIWCADDRNKAMDTMMDERKVVPKSCPNPIKDHLNKARYFQVNGTPNIILDDGRLLPGFVPIQKLLPIMGINP</sequence>
<evidence type="ECO:0000256" key="3">
    <source>
        <dbReference type="ARBA" id="ARBA00022729"/>
    </source>
</evidence>
<dbReference type="EMBL" id="JACBGI020000002">
    <property type="protein sequence ID" value="MBF6057199.1"/>
    <property type="molecule type" value="Genomic_DNA"/>
</dbReference>
<keyword evidence="4 7" id="KW-0574">Periplasm</keyword>
<protein>
    <recommendedName>
        <fullName evidence="7">Thiol:disulfide interchange protein</fullName>
    </recommendedName>
</protein>
<dbReference type="InterPro" id="IPR018950">
    <property type="entry name" value="DiS-bond_isomerase_DsbC/G_N"/>
</dbReference>
<comment type="function">
    <text evidence="7">Required for disulfide bond formation in some periplasmic proteins. Acts by transferring its disulfide bond to other proteins and is reduced in the process.</text>
</comment>
<dbReference type="SUPFAM" id="SSF54423">
    <property type="entry name" value="DsbC/DsbG N-terminal domain-like"/>
    <property type="match status" value="1"/>
</dbReference>
<accession>A0ABS0BTR9</accession>
<evidence type="ECO:0000256" key="1">
    <source>
        <dbReference type="ARBA" id="ARBA00004418"/>
    </source>
</evidence>
<evidence type="ECO:0000313" key="11">
    <source>
        <dbReference type="Proteomes" id="UP001193680"/>
    </source>
</evidence>
<comment type="caution">
    <text evidence="10">The sequence shown here is derived from an EMBL/GenBank/DDBJ whole genome shotgun (WGS) entry which is preliminary data.</text>
</comment>
<dbReference type="SUPFAM" id="SSF52833">
    <property type="entry name" value="Thioredoxin-like"/>
    <property type="match status" value="1"/>
</dbReference>
<dbReference type="InterPro" id="IPR036249">
    <property type="entry name" value="Thioredoxin-like_sf"/>
</dbReference>
<dbReference type="PANTHER" id="PTHR35272">
    <property type="entry name" value="THIOL:DISULFIDE INTERCHANGE PROTEIN DSBC-RELATED"/>
    <property type="match status" value="1"/>
</dbReference>
<comment type="similarity">
    <text evidence="2 7">Belongs to the thioredoxin family. DsbC subfamily.</text>
</comment>
<dbReference type="RefSeq" id="WP_194947563.1">
    <property type="nucleotide sequence ID" value="NZ_JACBGI020000002.1"/>
</dbReference>
<dbReference type="InterPro" id="IPR051470">
    <property type="entry name" value="Thiol:disulfide_interchange"/>
</dbReference>
<feature type="chain" id="PRO_5044979034" description="Thiol:disulfide interchange protein" evidence="7">
    <location>
        <begin position="21"/>
        <end position="262"/>
    </location>
</feature>
<evidence type="ECO:0000256" key="7">
    <source>
        <dbReference type="RuleBase" id="RU364038"/>
    </source>
</evidence>
<evidence type="ECO:0000256" key="6">
    <source>
        <dbReference type="ARBA" id="ARBA00023284"/>
    </source>
</evidence>
<reference evidence="10 11" key="1">
    <citation type="submission" date="2020-11" db="EMBL/GenBank/DDBJ databases">
        <title>Sulfur oxidizing isolate from Hospital Hole Sinkhole.</title>
        <authorList>
            <person name="Scott K.M."/>
        </authorList>
    </citation>
    <scope>NUCLEOTIDE SEQUENCE [LARGE SCALE GENOMIC DNA]</scope>
    <source>
        <strain evidence="10 11">HH1</strain>
    </source>
</reference>
<evidence type="ECO:0000256" key="5">
    <source>
        <dbReference type="ARBA" id="ARBA00023157"/>
    </source>
</evidence>
<organism evidence="10 11">
    <name type="scientific">Thiomicrorhabdus heinhorstiae</name>
    <dbReference type="NCBI Taxonomy" id="2748010"/>
    <lineage>
        <taxon>Bacteria</taxon>
        <taxon>Pseudomonadati</taxon>
        <taxon>Pseudomonadota</taxon>
        <taxon>Gammaproteobacteria</taxon>
        <taxon>Thiotrichales</taxon>
        <taxon>Piscirickettsiaceae</taxon>
        <taxon>Thiomicrorhabdus</taxon>
    </lineage>
</organism>
<dbReference type="CDD" id="cd03020">
    <property type="entry name" value="DsbA_DsbC_DsbG"/>
    <property type="match status" value="1"/>
</dbReference>
<evidence type="ECO:0000259" key="8">
    <source>
        <dbReference type="Pfam" id="PF10411"/>
    </source>
</evidence>
<keyword evidence="5" id="KW-1015">Disulfide bond</keyword>
<name>A0ABS0BTR9_9GAMM</name>
<comment type="subcellular location">
    <subcellularLocation>
        <location evidence="1 7">Periplasm</location>
    </subcellularLocation>
</comment>
<evidence type="ECO:0000256" key="4">
    <source>
        <dbReference type="ARBA" id="ARBA00022764"/>
    </source>
</evidence>
<dbReference type="PANTHER" id="PTHR35272:SF3">
    <property type="entry name" value="THIOL:DISULFIDE INTERCHANGE PROTEIN DSBC"/>
    <property type="match status" value="1"/>
</dbReference>
<dbReference type="Gene3D" id="3.40.30.10">
    <property type="entry name" value="Glutaredoxin"/>
    <property type="match status" value="1"/>
</dbReference>
<feature type="domain" description="Disulphide bond isomerase DsbC/G N-terminal" evidence="8">
    <location>
        <begin position="44"/>
        <end position="106"/>
    </location>
</feature>
<keyword evidence="3 7" id="KW-0732">Signal</keyword>
<evidence type="ECO:0000259" key="9">
    <source>
        <dbReference type="Pfam" id="PF13098"/>
    </source>
</evidence>
<proteinExistence type="inferred from homology"/>
<gene>
    <name evidence="10" type="ORF">H8792_002480</name>
</gene>
<feature type="signal peptide" evidence="7">
    <location>
        <begin position="1"/>
        <end position="20"/>
    </location>
</feature>
<dbReference type="Gene3D" id="3.10.450.70">
    <property type="entry name" value="Disulphide bond isomerase, DsbC/G, N-terminal"/>
    <property type="match status" value="1"/>
</dbReference>
<evidence type="ECO:0000313" key="10">
    <source>
        <dbReference type="EMBL" id="MBF6057199.1"/>
    </source>
</evidence>
<dbReference type="InterPro" id="IPR012336">
    <property type="entry name" value="Thioredoxin-like_fold"/>
</dbReference>
<dbReference type="InterPro" id="IPR033954">
    <property type="entry name" value="DiS-bond_Isoase_DsbC/G"/>
</dbReference>
<feature type="domain" description="Thioredoxin-like fold" evidence="9">
    <location>
        <begin position="135"/>
        <end position="256"/>
    </location>
</feature>